<evidence type="ECO:0000313" key="3">
    <source>
        <dbReference type="EMBL" id="MFE4105597.1"/>
    </source>
</evidence>
<evidence type="ECO:0000256" key="1">
    <source>
        <dbReference type="SAM" id="MobiDB-lite"/>
    </source>
</evidence>
<keyword evidence="4" id="KW-1185">Reference proteome</keyword>
<proteinExistence type="predicted"/>
<sequence>MVDKAIPAGLKIWLTFLLGLLVVGYPIVPSILFGAIGGVAGGLVSAWWQTPGGVPTAEAENPLKRMQQRLRERSSRLRLPFGSRELQRSQRPRRMRRRPR</sequence>
<evidence type="ECO:0000256" key="2">
    <source>
        <dbReference type="SAM" id="Phobius"/>
    </source>
</evidence>
<keyword evidence="2" id="KW-1133">Transmembrane helix</keyword>
<dbReference type="Proteomes" id="UP001600165">
    <property type="component" value="Unassembled WGS sequence"/>
</dbReference>
<comment type="caution">
    <text evidence="3">The sequence shown here is derived from an EMBL/GenBank/DDBJ whole genome shotgun (WGS) entry which is preliminary data.</text>
</comment>
<name>A0ABW6ICJ9_9CYAN</name>
<reference evidence="3 4" key="1">
    <citation type="submission" date="2024-10" db="EMBL/GenBank/DDBJ databases">
        <authorList>
            <person name="Ratan Roy A."/>
            <person name="Morales Sandoval P.H."/>
            <person name="De Los Santos Villalobos S."/>
            <person name="Chakraborty S."/>
            <person name="Mukherjee J."/>
        </authorList>
    </citation>
    <scope>NUCLEOTIDE SEQUENCE [LARGE SCALE GENOMIC DNA]</scope>
    <source>
        <strain evidence="3 4">S1</strain>
    </source>
</reference>
<feature type="compositionally biased region" description="Basic residues" evidence="1">
    <location>
        <begin position="90"/>
        <end position="100"/>
    </location>
</feature>
<gene>
    <name evidence="3" type="ORF">ACFVKH_04860</name>
</gene>
<feature type="transmembrane region" description="Helical" evidence="2">
    <location>
        <begin position="12"/>
        <end position="36"/>
    </location>
</feature>
<organism evidence="3 4">
    <name type="scientific">Almyronema epifaneia S1</name>
    <dbReference type="NCBI Taxonomy" id="2991925"/>
    <lineage>
        <taxon>Bacteria</taxon>
        <taxon>Bacillati</taxon>
        <taxon>Cyanobacteriota</taxon>
        <taxon>Cyanophyceae</taxon>
        <taxon>Nodosilineales</taxon>
        <taxon>Nodosilineaceae</taxon>
        <taxon>Almyronema</taxon>
        <taxon>Almyronema epifaneia</taxon>
    </lineage>
</organism>
<keyword evidence="2" id="KW-0812">Transmembrane</keyword>
<evidence type="ECO:0000313" key="4">
    <source>
        <dbReference type="Proteomes" id="UP001600165"/>
    </source>
</evidence>
<feature type="region of interest" description="Disordered" evidence="1">
    <location>
        <begin position="78"/>
        <end position="100"/>
    </location>
</feature>
<keyword evidence="2" id="KW-0472">Membrane</keyword>
<dbReference type="EMBL" id="JBHZOL010000030">
    <property type="protein sequence ID" value="MFE4105597.1"/>
    <property type="molecule type" value="Genomic_DNA"/>
</dbReference>
<protein>
    <submittedName>
        <fullName evidence="3">Uncharacterized protein</fullName>
    </submittedName>
</protein>
<dbReference type="RefSeq" id="WP_377962445.1">
    <property type="nucleotide sequence ID" value="NZ_JBHZOL010000030.1"/>
</dbReference>
<accession>A0ABW6ICJ9</accession>